<keyword evidence="9" id="KW-1133">Transmembrane helix</keyword>
<keyword evidence="14" id="KW-0325">Glycoprotein</keyword>
<dbReference type="CDD" id="cd00054">
    <property type="entry name" value="EGF_CA"/>
    <property type="match status" value="1"/>
</dbReference>
<feature type="disulfide bond" evidence="16">
    <location>
        <begin position="35"/>
        <end position="50"/>
    </location>
</feature>
<dbReference type="SUPFAM" id="SSF57196">
    <property type="entry name" value="EGF/Laminin"/>
    <property type="match status" value="2"/>
</dbReference>
<feature type="disulfide bond" evidence="16">
    <location>
        <begin position="77"/>
        <end position="92"/>
    </location>
</feature>
<dbReference type="PRINTS" id="PR00261">
    <property type="entry name" value="LDLRECEPTOR"/>
</dbReference>
<dbReference type="AlphaFoldDB" id="A0A3B4B3N9"/>
<keyword evidence="11 16" id="KW-1015">Disulfide bond</keyword>
<dbReference type="SUPFAM" id="SSF63825">
    <property type="entry name" value="YWTD domain"/>
    <property type="match status" value="2"/>
</dbReference>
<dbReference type="Ensembl" id="ENSPMGT00000025167.1">
    <property type="protein sequence ID" value="ENSPMGP00000023620.1"/>
    <property type="gene ID" value="ENSPMGG00000019073.1"/>
</dbReference>
<feature type="disulfide bond" evidence="16">
    <location>
        <begin position="178"/>
        <end position="193"/>
    </location>
</feature>
<evidence type="ECO:0000256" key="4">
    <source>
        <dbReference type="ARBA" id="ARBA00022583"/>
    </source>
</evidence>
<dbReference type="SUPFAM" id="SSF57184">
    <property type="entry name" value="Growth factor receptor domain"/>
    <property type="match status" value="1"/>
</dbReference>
<organism evidence="20 21">
    <name type="scientific">Periophthalmus magnuspinnatus</name>
    <dbReference type="NCBI Taxonomy" id="409849"/>
    <lineage>
        <taxon>Eukaryota</taxon>
        <taxon>Metazoa</taxon>
        <taxon>Chordata</taxon>
        <taxon>Craniata</taxon>
        <taxon>Vertebrata</taxon>
        <taxon>Euteleostomi</taxon>
        <taxon>Actinopterygii</taxon>
        <taxon>Neopterygii</taxon>
        <taxon>Teleostei</taxon>
        <taxon>Neoteleostei</taxon>
        <taxon>Acanthomorphata</taxon>
        <taxon>Gobiaria</taxon>
        <taxon>Gobiiformes</taxon>
        <taxon>Gobioidei</taxon>
        <taxon>Gobiidae</taxon>
        <taxon>Oxudercinae</taxon>
        <taxon>Periophthalmus</taxon>
    </lineage>
</organism>
<dbReference type="SMART" id="SM00179">
    <property type="entry name" value="EGF_CA"/>
    <property type="match status" value="4"/>
</dbReference>
<dbReference type="Pfam" id="PF12662">
    <property type="entry name" value="cEGF"/>
    <property type="match status" value="2"/>
</dbReference>
<dbReference type="Gene3D" id="4.10.400.10">
    <property type="entry name" value="Low-density Lipoprotein Receptor"/>
    <property type="match status" value="5"/>
</dbReference>
<dbReference type="FunFam" id="2.10.25.10:FF:000037">
    <property type="entry name" value="Signal peptide, CUB domain and EGF-like domain-containing 2"/>
    <property type="match status" value="1"/>
</dbReference>
<dbReference type="PROSITE" id="PS01186">
    <property type="entry name" value="EGF_2"/>
    <property type="match status" value="4"/>
</dbReference>
<dbReference type="InterPro" id="IPR000742">
    <property type="entry name" value="EGF"/>
</dbReference>
<dbReference type="SMART" id="SM00181">
    <property type="entry name" value="EGF"/>
    <property type="match status" value="4"/>
</dbReference>
<evidence type="ECO:0000256" key="12">
    <source>
        <dbReference type="ARBA" id="ARBA00023170"/>
    </source>
</evidence>
<dbReference type="FunFam" id="4.10.400.10:FF:000002">
    <property type="entry name" value="Low-density lipoprotein receptor-related protein 1"/>
    <property type="match status" value="1"/>
</dbReference>
<dbReference type="Pfam" id="PF00058">
    <property type="entry name" value="Ldl_recept_b"/>
    <property type="match status" value="3"/>
</dbReference>
<feature type="domain" description="EGF-like" evidence="19">
    <location>
        <begin position="261"/>
        <end position="276"/>
    </location>
</feature>
<dbReference type="PROSITE" id="PS01187">
    <property type="entry name" value="EGF_CA"/>
    <property type="match status" value="2"/>
</dbReference>
<feature type="repeat" description="LDL-receptor class B" evidence="17">
    <location>
        <begin position="443"/>
        <end position="486"/>
    </location>
</feature>
<dbReference type="InterPro" id="IPR011042">
    <property type="entry name" value="6-blade_b-propeller_TolB-like"/>
</dbReference>
<dbReference type="PROSITE" id="PS51120">
    <property type="entry name" value="LDLRB"/>
    <property type="match status" value="3"/>
</dbReference>
<feature type="disulfide bond" evidence="16">
    <location>
        <begin position="23"/>
        <end position="41"/>
    </location>
</feature>
<evidence type="ECO:0000256" key="1">
    <source>
        <dbReference type="ARBA" id="ARBA00004167"/>
    </source>
</evidence>
<dbReference type="Gene3D" id="2.10.25.10">
    <property type="entry name" value="Laminin"/>
    <property type="match status" value="4"/>
</dbReference>
<comment type="similarity">
    <text evidence="2">Belongs to the LDLR family.</text>
</comment>
<dbReference type="InterPro" id="IPR009030">
    <property type="entry name" value="Growth_fac_rcpt_cys_sf"/>
</dbReference>
<evidence type="ECO:0000256" key="3">
    <source>
        <dbReference type="ARBA" id="ARBA00022536"/>
    </source>
</evidence>
<feature type="signal peptide" evidence="18">
    <location>
        <begin position="1"/>
        <end position="22"/>
    </location>
</feature>
<evidence type="ECO:0000256" key="18">
    <source>
        <dbReference type="SAM" id="SignalP"/>
    </source>
</evidence>
<evidence type="ECO:0000256" key="16">
    <source>
        <dbReference type="PROSITE-ProRule" id="PRU00124"/>
    </source>
</evidence>
<dbReference type="InterPro" id="IPR026823">
    <property type="entry name" value="cEGF"/>
</dbReference>
<feature type="disulfide bond" evidence="16">
    <location>
        <begin position="16"/>
        <end position="28"/>
    </location>
</feature>
<evidence type="ECO:0000256" key="6">
    <source>
        <dbReference type="ARBA" id="ARBA00022723"/>
    </source>
</evidence>
<sequence length="758" mass="84923">LAFWYPLLLSFSGATCSPRAFTCNNKHCILQSWRCDGHDDCGDGSDEINCPTRIPTTCSSDYFTCDNFRCVSKKWVCDGDNDCGDGSDEQNCSEYSGSKQQCLMRVVYSTITTCPGLCHDDEFQCQTDGFCIPEKWECDGHADCEDGSDEHNSCLPRTCSSSFFQCNNKICIPSSWVCDGENDCRDMSDEQNCPTPPFSCPSGQWLCPTDMVCIELHKLCDGQRDCPNGADESPLCNEDDCQLNNGGCSDGCIQGPFGAQCTCPPGFQLLNDSKTCEDINECLIPGFCSQLCYNERGSFRCYCSDGYFLEPDGRTCKVADQLAAVLLVTKRSQIVANHIYTNPPLIRPVISGSAIVTVDFDRVTSRMYYADASTKQIWSVFSTGLMVPESIAVDWVGRNLYWTDSVMENIEVSTLDGRFRKVLLTKNITSPRGLVLDPRNHTNVMFWSDWGKNPRIERAYMDGTARKAILTTKVYWPNGLALDYSTRRLYFADAYLKYIDYSVSVVWNETQVLHLPLSVWVETRYWTERGVFRAGKEDGSDFAVLAQELQYRPNDIHVYSPAKQESCNNTCMQFNGGCRINECLNPSVHKCAQICTDTLTGYYCSCNPGYRLMPDGKACEDINECESTPSVCSQLCDNTAGSYFCKCAPGYIREADGRTCRQNSGINPYLLYSNRYYIRNQTTDGSQMSIVLQGLSKVVALDFDHSEKRLYWLDVGVGKMERMSLDGTGREILANTNVVGAEGIAVDWVGRYVCEYVF</sequence>
<keyword evidence="3" id="KW-0245">EGF-like domain</keyword>
<evidence type="ECO:0000256" key="9">
    <source>
        <dbReference type="ARBA" id="ARBA00022989"/>
    </source>
</evidence>
<keyword evidence="6" id="KW-0479">Metal-binding</keyword>
<dbReference type="Gene3D" id="2.120.10.30">
    <property type="entry name" value="TolB, C-terminal domain"/>
    <property type="match status" value="2"/>
</dbReference>
<reference evidence="20" key="1">
    <citation type="submission" date="2025-08" db="UniProtKB">
        <authorList>
            <consortium name="Ensembl"/>
        </authorList>
    </citation>
    <scope>IDENTIFICATION</scope>
</reference>
<dbReference type="Pfam" id="PF00057">
    <property type="entry name" value="Ldl_recept_a"/>
    <property type="match status" value="4"/>
</dbReference>
<keyword evidence="21" id="KW-1185">Reference proteome</keyword>
<dbReference type="FunFam" id="2.120.10.30:FF:000241">
    <property type="entry name" value="Low-density lipoprotein receptor-related protein 6"/>
    <property type="match status" value="1"/>
</dbReference>
<dbReference type="InterPro" id="IPR000033">
    <property type="entry name" value="LDLR_classB_rpt"/>
</dbReference>
<reference evidence="20" key="2">
    <citation type="submission" date="2025-09" db="UniProtKB">
        <authorList>
            <consortium name="Ensembl"/>
        </authorList>
    </citation>
    <scope>IDENTIFICATION</scope>
</reference>
<feature type="disulfide bond" evidence="16">
    <location>
        <begin position="65"/>
        <end position="83"/>
    </location>
</feature>
<evidence type="ECO:0000256" key="13">
    <source>
        <dbReference type="ARBA" id="ARBA00023176"/>
    </source>
</evidence>
<feature type="chain" id="PRO_5017177101" description="EGF-like domain-containing protein" evidence="18">
    <location>
        <begin position="23"/>
        <end position="758"/>
    </location>
</feature>
<comment type="caution">
    <text evidence="16">Lacks conserved residue(s) required for the propagation of feature annotation.</text>
</comment>
<evidence type="ECO:0000256" key="5">
    <source>
        <dbReference type="ARBA" id="ARBA00022692"/>
    </source>
</evidence>
<keyword evidence="10" id="KW-0472">Membrane</keyword>
<proteinExistence type="inferred from homology"/>
<feature type="disulfide bond" evidence="16">
    <location>
        <begin position="166"/>
        <end position="184"/>
    </location>
</feature>
<evidence type="ECO:0000313" key="21">
    <source>
        <dbReference type="Proteomes" id="UP000261520"/>
    </source>
</evidence>
<dbReference type="InterPro" id="IPR002172">
    <property type="entry name" value="LDrepeatLR_classA_rpt"/>
</dbReference>
<dbReference type="FunFam" id="4.10.400.10:FF:000001">
    <property type="entry name" value="Low-density lipoprotein receptor-related protein 1"/>
    <property type="match status" value="1"/>
</dbReference>
<dbReference type="GO" id="GO:0042562">
    <property type="term" value="F:hormone binding"/>
    <property type="evidence" value="ECO:0007669"/>
    <property type="project" value="TreeGrafter"/>
</dbReference>
<dbReference type="FunFam" id="4.10.400.10:FF:000011">
    <property type="entry name" value="Low-density lipoprotein receptor-related protein 1"/>
    <property type="match status" value="1"/>
</dbReference>
<dbReference type="InterPro" id="IPR051221">
    <property type="entry name" value="LDLR-related"/>
</dbReference>
<dbReference type="SMART" id="SM00135">
    <property type="entry name" value="LY"/>
    <property type="match status" value="4"/>
</dbReference>
<dbReference type="PROSITE" id="PS01209">
    <property type="entry name" value="LDLRA_1"/>
    <property type="match status" value="4"/>
</dbReference>
<feature type="disulfide bond" evidence="16">
    <location>
        <begin position="159"/>
        <end position="171"/>
    </location>
</feature>
<keyword evidence="7 18" id="KW-0732">Signal</keyword>
<dbReference type="PROSITE" id="PS00010">
    <property type="entry name" value="ASX_HYDROXYL"/>
    <property type="match status" value="1"/>
</dbReference>
<feature type="domain" description="EGF-like" evidence="19">
    <location>
        <begin position="645"/>
        <end position="660"/>
    </location>
</feature>
<dbReference type="InterPro" id="IPR001881">
    <property type="entry name" value="EGF-like_Ca-bd_dom"/>
</dbReference>
<dbReference type="FunFam" id="4.10.400.10:FF:000147">
    <property type="entry name" value="Low-density lipoprotein receptor-related protein 2"/>
    <property type="match status" value="1"/>
</dbReference>
<dbReference type="InterPro" id="IPR023415">
    <property type="entry name" value="LDLR_class-A_CS"/>
</dbReference>
<keyword evidence="8" id="KW-0677">Repeat</keyword>
<dbReference type="GO" id="GO:0043235">
    <property type="term" value="C:receptor complex"/>
    <property type="evidence" value="ECO:0007669"/>
    <property type="project" value="TreeGrafter"/>
</dbReference>
<dbReference type="SMART" id="SM00192">
    <property type="entry name" value="LDLa"/>
    <property type="match status" value="5"/>
</dbReference>
<keyword evidence="5" id="KW-0812">Transmembrane</keyword>
<feature type="repeat" description="LDL-receptor class B" evidence="17">
    <location>
        <begin position="708"/>
        <end position="750"/>
    </location>
</feature>
<evidence type="ECO:0000256" key="10">
    <source>
        <dbReference type="ARBA" id="ARBA00023136"/>
    </source>
</evidence>
<dbReference type="GO" id="GO:0006898">
    <property type="term" value="P:receptor-mediated endocytosis"/>
    <property type="evidence" value="ECO:0007669"/>
    <property type="project" value="TreeGrafter"/>
</dbReference>
<dbReference type="FunFam" id="4.10.400.10:FF:000062">
    <property type="entry name" value="Terribly reduced optic lobes, isoform AI"/>
    <property type="match status" value="1"/>
</dbReference>
<dbReference type="GO" id="GO:0005509">
    <property type="term" value="F:calcium ion binding"/>
    <property type="evidence" value="ECO:0007669"/>
    <property type="project" value="InterPro"/>
</dbReference>
<feature type="repeat" description="LDL-receptor class B" evidence="17">
    <location>
        <begin position="398"/>
        <end position="440"/>
    </location>
</feature>
<evidence type="ECO:0000259" key="19">
    <source>
        <dbReference type="PROSITE" id="PS01186"/>
    </source>
</evidence>
<evidence type="ECO:0000256" key="14">
    <source>
        <dbReference type="ARBA" id="ARBA00023180"/>
    </source>
</evidence>
<dbReference type="InterPro" id="IPR018097">
    <property type="entry name" value="EGF_Ca-bd_CS"/>
</dbReference>
<dbReference type="InterPro" id="IPR000152">
    <property type="entry name" value="EGF-type_Asp/Asn_hydroxyl_site"/>
</dbReference>
<dbReference type="FunFam" id="2.10.25.10:FF:000240">
    <property type="entry name" value="Vitamin K-dependent protein S"/>
    <property type="match status" value="2"/>
</dbReference>
<keyword evidence="4" id="KW-0254">Endocytosis</keyword>
<evidence type="ECO:0000256" key="11">
    <source>
        <dbReference type="ARBA" id="ARBA00023157"/>
    </source>
</evidence>
<feature type="domain" description="EGF-like" evidence="19">
    <location>
        <begin position="301"/>
        <end position="316"/>
    </location>
</feature>
<comment type="subcellular location">
    <subcellularLocation>
        <location evidence="15">Membrane</location>
        <location evidence="15">Coated pit</location>
    </subcellularLocation>
    <subcellularLocation>
        <location evidence="1">Membrane</location>
        <topology evidence="1">Single-pass membrane protein</topology>
    </subcellularLocation>
</comment>
<dbReference type="InterPro" id="IPR036055">
    <property type="entry name" value="LDL_receptor-like_sf"/>
</dbReference>
<name>A0A3B4B3N9_9GOBI</name>
<keyword evidence="12" id="KW-0675">Receptor</keyword>
<protein>
    <recommendedName>
        <fullName evidence="19">EGF-like domain-containing protein</fullName>
    </recommendedName>
</protein>
<evidence type="ECO:0000256" key="7">
    <source>
        <dbReference type="ARBA" id="ARBA00022729"/>
    </source>
</evidence>
<dbReference type="GO" id="GO:0005905">
    <property type="term" value="C:clathrin-coated pit"/>
    <property type="evidence" value="ECO:0007669"/>
    <property type="project" value="UniProtKB-KW"/>
</dbReference>
<dbReference type="SUPFAM" id="SSF57424">
    <property type="entry name" value="LDL receptor-like module"/>
    <property type="match status" value="5"/>
</dbReference>
<evidence type="ECO:0000256" key="2">
    <source>
        <dbReference type="ARBA" id="ARBA00009939"/>
    </source>
</evidence>
<evidence type="ECO:0000256" key="15">
    <source>
        <dbReference type="ARBA" id="ARBA00037878"/>
    </source>
</evidence>
<feature type="domain" description="EGF-like" evidence="19">
    <location>
        <begin position="604"/>
        <end position="619"/>
    </location>
</feature>
<dbReference type="FunFam" id="2.10.25.10:FF:000010">
    <property type="entry name" value="Pro-epidermal growth factor"/>
    <property type="match status" value="1"/>
</dbReference>
<dbReference type="PANTHER" id="PTHR22722:SF11">
    <property type="entry name" value="LOW-DENSITY LIPOPROTEIN RECEPTOR-RELATED PROTEIN 2"/>
    <property type="match status" value="1"/>
</dbReference>
<feature type="disulfide bond" evidence="16">
    <location>
        <begin position="58"/>
        <end position="70"/>
    </location>
</feature>
<dbReference type="Proteomes" id="UP000261520">
    <property type="component" value="Unplaced"/>
</dbReference>
<dbReference type="PROSITE" id="PS50068">
    <property type="entry name" value="LDLRA_2"/>
    <property type="match status" value="5"/>
</dbReference>
<evidence type="ECO:0000256" key="17">
    <source>
        <dbReference type="PROSITE-ProRule" id="PRU00461"/>
    </source>
</evidence>
<evidence type="ECO:0000256" key="8">
    <source>
        <dbReference type="ARBA" id="ARBA00022737"/>
    </source>
</evidence>
<evidence type="ECO:0000313" key="20">
    <source>
        <dbReference type="Ensembl" id="ENSPMGP00000023620.1"/>
    </source>
</evidence>
<dbReference type="GO" id="GO:0016324">
    <property type="term" value="C:apical plasma membrane"/>
    <property type="evidence" value="ECO:0007669"/>
    <property type="project" value="TreeGrafter"/>
</dbReference>
<keyword evidence="13" id="KW-0168">Coated pit</keyword>
<dbReference type="PANTHER" id="PTHR22722">
    <property type="entry name" value="LOW-DENSITY LIPOPROTEIN RECEPTOR-RELATED PROTEIN 2-RELATED"/>
    <property type="match status" value="1"/>
</dbReference>
<accession>A0A3B4B3N9</accession>
<dbReference type="CDD" id="cd00112">
    <property type="entry name" value="LDLa"/>
    <property type="match status" value="5"/>
</dbReference>